<dbReference type="InterPro" id="IPR001789">
    <property type="entry name" value="Sig_transdc_resp-reg_receiver"/>
</dbReference>
<evidence type="ECO:0000259" key="9">
    <source>
        <dbReference type="PROSITE" id="PS51755"/>
    </source>
</evidence>
<dbReference type="Gene3D" id="1.10.10.10">
    <property type="entry name" value="Winged helix-like DNA-binding domain superfamily/Winged helix DNA-binding domain"/>
    <property type="match status" value="1"/>
</dbReference>
<dbReference type="SMART" id="SM00862">
    <property type="entry name" value="Trans_reg_C"/>
    <property type="match status" value="1"/>
</dbReference>
<feature type="DNA-binding region" description="OmpR/PhoB-type" evidence="7">
    <location>
        <begin position="131"/>
        <end position="230"/>
    </location>
</feature>
<keyword evidence="2" id="KW-0902">Two-component regulatory system</keyword>
<dbReference type="InterPro" id="IPR039420">
    <property type="entry name" value="WalR-like"/>
</dbReference>
<dbReference type="PANTHER" id="PTHR48111:SF1">
    <property type="entry name" value="TWO-COMPONENT RESPONSE REGULATOR ORR33"/>
    <property type="match status" value="1"/>
</dbReference>
<protein>
    <submittedName>
        <fullName evidence="10">DNA-binding response regulator, OmpR family, contains REC and winged-helix (WHTH) domain</fullName>
    </submittedName>
</protein>
<keyword evidence="5" id="KW-0804">Transcription</keyword>
<dbReference type="PANTHER" id="PTHR48111">
    <property type="entry name" value="REGULATOR OF RPOS"/>
    <property type="match status" value="1"/>
</dbReference>
<evidence type="ECO:0000256" key="1">
    <source>
        <dbReference type="ARBA" id="ARBA00022553"/>
    </source>
</evidence>
<evidence type="ECO:0000259" key="8">
    <source>
        <dbReference type="PROSITE" id="PS50110"/>
    </source>
</evidence>
<dbReference type="PROSITE" id="PS51755">
    <property type="entry name" value="OMPR_PHOB"/>
    <property type="match status" value="1"/>
</dbReference>
<dbReference type="SUPFAM" id="SSF52172">
    <property type="entry name" value="CheY-like"/>
    <property type="match status" value="1"/>
</dbReference>
<sequence length="235" mass="25429">MSTILLVDDETAITDNLQPFLVRSGFEVVVAGDGDTALARIADAAPDLVVLDVLMPGRDGRSVLREVRQSGGTVPIILLTQIGESGERAMALEEGADDYLNKPFDPHELVARIRAVLRRGAPPSGPSLAGADRLRSGRLVVDRTSQRVLRDGAEVVLTPRATTLLAYLMSHPGETVSRERLLEEVWGWSFHTSTRTVDTRVAELRRVVEVDSADPQLVVTVPGEGYRFVGPVEAG</sequence>
<dbReference type="InterPro" id="IPR001867">
    <property type="entry name" value="OmpR/PhoB-type_DNA-bd"/>
</dbReference>
<name>A0A1H0E9N2_9ACTN</name>
<evidence type="ECO:0000256" key="2">
    <source>
        <dbReference type="ARBA" id="ARBA00023012"/>
    </source>
</evidence>
<dbReference type="Proteomes" id="UP000199088">
    <property type="component" value="Unassembled WGS sequence"/>
</dbReference>
<feature type="modified residue" description="4-aspartylphosphate" evidence="6">
    <location>
        <position position="52"/>
    </location>
</feature>
<dbReference type="EMBL" id="FNIR01000002">
    <property type="protein sequence ID" value="SDN79006.1"/>
    <property type="molecule type" value="Genomic_DNA"/>
</dbReference>
<organism evidence="10 11">
    <name type="scientific">Klenkia soli</name>
    <dbReference type="NCBI Taxonomy" id="1052260"/>
    <lineage>
        <taxon>Bacteria</taxon>
        <taxon>Bacillati</taxon>
        <taxon>Actinomycetota</taxon>
        <taxon>Actinomycetes</taxon>
        <taxon>Geodermatophilales</taxon>
        <taxon>Geodermatophilaceae</taxon>
        <taxon>Klenkia</taxon>
    </lineage>
</organism>
<evidence type="ECO:0000313" key="10">
    <source>
        <dbReference type="EMBL" id="SDN79006.1"/>
    </source>
</evidence>
<dbReference type="SMART" id="SM00448">
    <property type="entry name" value="REC"/>
    <property type="match status" value="1"/>
</dbReference>
<dbReference type="STRING" id="1052260.SAMN05660199_00688"/>
<evidence type="ECO:0000256" key="3">
    <source>
        <dbReference type="ARBA" id="ARBA00023015"/>
    </source>
</evidence>
<dbReference type="CDD" id="cd00383">
    <property type="entry name" value="trans_reg_C"/>
    <property type="match status" value="1"/>
</dbReference>
<dbReference type="GO" id="GO:0005829">
    <property type="term" value="C:cytosol"/>
    <property type="evidence" value="ECO:0007669"/>
    <property type="project" value="TreeGrafter"/>
</dbReference>
<evidence type="ECO:0000256" key="6">
    <source>
        <dbReference type="PROSITE-ProRule" id="PRU00169"/>
    </source>
</evidence>
<dbReference type="Pfam" id="PF00072">
    <property type="entry name" value="Response_reg"/>
    <property type="match status" value="1"/>
</dbReference>
<dbReference type="Gene3D" id="6.10.250.690">
    <property type="match status" value="1"/>
</dbReference>
<dbReference type="GO" id="GO:0032993">
    <property type="term" value="C:protein-DNA complex"/>
    <property type="evidence" value="ECO:0007669"/>
    <property type="project" value="TreeGrafter"/>
</dbReference>
<dbReference type="GO" id="GO:0006355">
    <property type="term" value="P:regulation of DNA-templated transcription"/>
    <property type="evidence" value="ECO:0007669"/>
    <property type="project" value="InterPro"/>
</dbReference>
<reference evidence="11" key="1">
    <citation type="submission" date="2016-10" db="EMBL/GenBank/DDBJ databases">
        <authorList>
            <person name="Varghese N."/>
            <person name="Submissions S."/>
        </authorList>
    </citation>
    <scope>NUCLEOTIDE SEQUENCE [LARGE SCALE GENOMIC DNA]</scope>
    <source>
        <strain evidence="11">DSM 45843</strain>
    </source>
</reference>
<dbReference type="AlphaFoldDB" id="A0A1H0E9N2"/>
<evidence type="ECO:0000256" key="5">
    <source>
        <dbReference type="ARBA" id="ARBA00023163"/>
    </source>
</evidence>
<proteinExistence type="predicted"/>
<feature type="domain" description="OmpR/PhoB-type" evidence="9">
    <location>
        <begin position="131"/>
        <end position="230"/>
    </location>
</feature>
<dbReference type="GO" id="GO:0000156">
    <property type="term" value="F:phosphorelay response regulator activity"/>
    <property type="evidence" value="ECO:0007669"/>
    <property type="project" value="TreeGrafter"/>
</dbReference>
<dbReference type="OrthoDB" id="162434at2"/>
<accession>A0A1H0E9N2</accession>
<gene>
    <name evidence="10" type="ORF">SAMN05660199_00688</name>
</gene>
<dbReference type="InterPro" id="IPR036388">
    <property type="entry name" value="WH-like_DNA-bd_sf"/>
</dbReference>
<dbReference type="InterPro" id="IPR011006">
    <property type="entry name" value="CheY-like_superfamily"/>
</dbReference>
<dbReference type="RefSeq" id="WP_091239782.1">
    <property type="nucleotide sequence ID" value="NZ_FNIR01000002.1"/>
</dbReference>
<keyword evidence="4 7" id="KW-0238">DNA-binding</keyword>
<keyword evidence="11" id="KW-1185">Reference proteome</keyword>
<dbReference type="GO" id="GO:0000976">
    <property type="term" value="F:transcription cis-regulatory region binding"/>
    <property type="evidence" value="ECO:0007669"/>
    <property type="project" value="TreeGrafter"/>
</dbReference>
<evidence type="ECO:0000256" key="4">
    <source>
        <dbReference type="ARBA" id="ARBA00023125"/>
    </source>
</evidence>
<dbReference type="Gene3D" id="3.40.50.2300">
    <property type="match status" value="1"/>
</dbReference>
<evidence type="ECO:0000313" key="11">
    <source>
        <dbReference type="Proteomes" id="UP000199088"/>
    </source>
</evidence>
<dbReference type="Pfam" id="PF00486">
    <property type="entry name" value="Trans_reg_C"/>
    <property type="match status" value="1"/>
</dbReference>
<keyword evidence="3" id="KW-0805">Transcription regulation</keyword>
<dbReference type="PROSITE" id="PS50110">
    <property type="entry name" value="RESPONSE_REGULATORY"/>
    <property type="match status" value="1"/>
</dbReference>
<evidence type="ECO:0000256" key="7">
    <source>
        <dbReference type="PROSITE-ProRule" id="PRU01091"/>
    </source>
</evidence>
<feature type="domain" description="Response regulatory" evidence="8">
    <location>
        <begin position="3"/>
        <end position="117"/>
    </location>
</feature>
<keyword evidence="1 6" id="KW-0597">Phosphoprotein</keyword>